<dbReference type="InterPro" id="IPR027417">
    <property type="entry name" value="P-loop_NTPase"/>
</dbReference>
<dbReference type="Pfam" id="PF01582">
    <property type="entry name" value="TIR"/>
    <property type="match status" value="1"/>
</dbReference>
<dbReference type="Gene3D" id="3.80.10.10">
    <property type="entry name" value="Ribonuclease Inhibitor"/>
    <property type="match status" value="3"/>
</dbReference>
<sequence length="1262" mass="143948">MSSKDDNNTLFSTKPSPASGNNKSKKSSLRRKFKALLGFPKPSDPSPLAHPYTASTSTSANAIIQAAASSSRRTRVFKYDVFLSFRGTDTRNTFVDHLCNNLIRKGIFTFMDDKRLEKGEPISSQLIEAIRDSRVSIVVFSRDYAASAWCLEEMATIAECEKELGQKVFPIFYDVDPSHVRKQSGVYETAFALHTAKFSLGKVARWKSAMTSLANSVGWDLRNKSEYTEIKEIIWKVVKTLNHRFSGFDDDLVGIQPRVERLEGLLKLSSIDDNPRVIGICGMGGIGKTTYAKVLYDKISYQFDGCCFIENVSQSYRDGGAVIIQKQILNQALDEQNLEMFSHFEISDILRKRLSCIKVLIVLDNVDELQQLEELAISPKLLGRGSRIIIVTRDEHILKVYGADEIDRVAMLNDNEARELFLRKALDNDGSSSSKYMYLIPKILEYAQNLPLAVKVVGSMLHSRDVSQWTDALKRMRKIPNKNIMDVLQISFEGLELSEKEIFLHIACFFHGEREDYVKQILDSCGLYPHIGLPIIMEKSLITIRNQEIHMHEMVQELGKKIVREKAPEEPGSWSRLWLYHDFYRVLTSATGSYNVKAIVLDQKEDVSKYSQLRIEGLSKLMGLKLLILHHKNFSGSLDFLSDNLQYILWHGYPFSSLPLNFDPHSLVELHLPNSNIKLLWESPKSFPCLKKMDLSNSKYLMKTPNFRRIPNLKWLDLSGCTNLSQVHFSIGLLTQLAYLNLRNCSNLVSIDLNPEYNLYSLKVLNLSGCTKLKNTPDFTGLSNLEYLDLEKCTSLSEVPESIGALVMLKFFSLRGCINLVQLPASVNNLTCLQNLDLHDCFKLMNLPLRQITISSPNLRYLIFLDLGSCKINVIPDAIRDLKCLERLNLQGTRIQSLPETMKSLSCLAYLNLSDCHELVELHDLPFESASSGGRYFKKVSASRNHRSGLYIFNCSKVMKCHWMLVAISWLARLVKKPCHFRCGFDIVVPFMRTEIPEWYFNNRFEGGSTIRIAPSGVDDWLGFAFCAIFEVNKNSLTNPCSSSKLPRPLYLSFESENTEECFDFPACLDMEKEYVGPISRYCWIIYISQAHCHFVKTGTRITFKPCPGLQVKEWGLRMVTMEDTGLIRRNFSKMNSEGDVPWFRRCIDESSDPKIDLSNEYDILYTKDEHENESNNGFGPKIQLPYNWYVTDEEEKENMDAKAKEINFYNLGHSSIEEVQEVVNSPSSSQEEESMRMKDVALQIASDQESDCSYMSDLSPR</sequence>
<dbReference type="InterPro" id="IPR036390">
    <property type="entry name" value="WH_DNA-bd_sf"/>
</dbReference>
<feature type="region of interest" description="Disordered" evidence="4">
    <location>
        <begin position="1"/>
        <end position="29"/>
    </location>
</feature>
<evidence type="ECO:0000256" key="2">
    <source>
        <dbReference type="ARBA" id="ARBA00022737"/>
    </source>
</evidence>
<dbReference type="PANTHER" id="PTHR11017">
    <property type="entry name" value="LEUCINE-RICH REPEAT-CONTAINING PROTEIN"/>
    <property type="match status" value="1"/>
</dbReference>
<reference evidence="6 7" key="1">
    <citation type="journal article" date="2023" name="Plants (Basel)">
        <title>Bridging the Gap: Combining Genomics and Transcriptomics Approaches to Understand Stylosanthes scabra, an Orphan Legume from the Brazilian Caatinga.</title>
        <authorList>
            <person name="Ferreira-Neto J.R.C."/>
            <person name="da Silva M.D."/>
            <person name="Binneck E."/>
            <person name="de Melo N.F."/>
            <person name="da Silva R.H."/>
            <person name="de Melo A.L.T.M."/>
            <person name="Pandolfi V."/>
            <person name="Bustamante F.O."/>
            <person name="Brasileiro-Vidal A.C."/>
            <person name="Benko-Iseppon A.M."/>
        </authorList>
    </citation>
    <scope>NUCLEOTIDE SEQUENCE [LARGE SCALE GENOMIC DNA]</scope>
    <source>
        <tissue evidence="6">Leaves</tissue>
    </source>
</reference>
<dbReference type="InterPro" id="IPR044974">
    <property type="entry name" value="Disease_R_plants"/>
</dbReference>
<accession>A0ABU6X0I9</accession>
<dbReference type="InterPro" id="IPR058192">
    <property type="entry name" value="WHD_ROQ1-like"/>
</dbReference>
<dbReference type="PROSITE" id="PS50104">
    <property type="entry name" value="TIR"/>
    <property type="match status" value="1"/>
</dbReference>
<evidence type="ECO:0000256" key="1">
    <source>
        <dbReference type="ARBA" id="ARBA00022614"/>
    </source>
</evidence>
<organism evidence="6 7">
    <name type="scientific">Stylosanthes scabra</name>
    <dbReference type="NCBI Taxonomy" id="79078"/>
    <lineage>
        <taxon>Eukaryota</taxon>
        <taxon>Viridiplantae</taxon>
        <taxon>Streptophyta</taxon>
        <taxon>Embryophyta</taxon>
        <taxon>Tracheophyta</taxon>
        <taxon>Spermatophyta</taxon>
        <taxon>Magnoliopsida</taxon>
        <taxon>eudicotyledons</taxon>
        <taxon>Gunneridae</taxon>
        <taxon>Pentapetalae</taxon>
        <taxon>rosids</taxon>
        <taxon>fabids</taxon>
        <taxon>Fabales</taxon>
        <taxon>Fabaceae</taxon>
        <taxon>Papilionoideae</taxon>
        <taxon>50 kb inversion clade</taxon>
        <taxon>dalbergioids sensu lato</taxon>
        <taxon>Dalbergieae</taxon>
        <taxon>Pterocarpus clade</taxon>
        <taxon>Stylosanthes</taxon>
    </lineage>
</organism>
<dbReference type="SUPFAM" id="SSF52058">
    <property type="entry name" value="L domain-like"/>
    <property type="match status" value="1"/>
</dbReference>
<dbReference type="InterPro" id="IPR032675">
    <property type="entry name" value="LRR_dom_sf"/>
</dbReference>
<evidence type="ECO:0000313" key="7">
    <source>
        <dbReference type="Proteomes" id="UP001341840"/>
    </source>
</evidence>
<dbReference type="InterPro" id="IPR000157">
    <property type="entry name" value="TIR_dom"/>
</dbReference>
<dbReference type="EMBL" id="JASCZI010211452">
    <property type="protein sequence ID" value="MED6191641.1"/>
    <property type="molecule type" value="Genomic_DNA"/>
</dbReference>
<dbReference type="InterPro" id="IPR042197">
    <property type="entry name" value="Apaf_helical"/>
</dbReference>
<dbReference type="SUPFAM" id="SSF46785">
    <property type="entry name" value="Winged helix' DNA-binding domain"/>
    <property type="match status" value="1"/>
</dbReference>
<dbReference type="PRINTS" id="PR00364">
    <property type="entry name" value="DISEASERSIST"/>
</dbReference>
<evidence type="ECO:0000256" key="3">
    <source>
        <dbReference type="ARBA" id="ARBA00022821"/>
    </source>
</evidence>
<dbReference type="Pfam" id="PF23282">
    <property type="entry name" value="WHD_ROQ1"/>
    <property type="match status" value="1"/>
</dbReference>
<dbReference type="Pfam" id="PF00931">
    <property type="entry name" value="NB-ARC"/>
    <property type="match status" value="1"/>
</dbReference>
<dbReference type="SUPFAM" id="SSF52200">
    <property type="entry name" value="Toll/Interleukin receptor TIR domain"/>
    <property type="match status" value="1"/>
</dbReference>
<feature type="domain" description="TIR" evidence="5">
    <location>
        <begin position="77"/>
        <end position="242"/>
    </location>
</feature>
<protein>
    <recommendedName>
        <fullName evidence="5">TIR domain-containing protein</fullName>
    </recommendedName>
</protein>
<dbReference type="Gene3D" id="3.40.50.10140">
    <property type="entry name" value="Toll/interleukin-1 receptor homology (TIR) domain"/>
    <property type="match status" value="1"/>
</dbReference>
<dbReference type="Gene3D" id="1.10.8.430">
    <property type="entry name" value="Helical domain of apoptotic protease-activating factors"/>
    <property type="match status" value="1"/>
</dbReference>
<comment type="caution">
    <text evidence="6">The sequence shown here is derived from an EMBL/GenBank/DDBJ whole genome shotgun (WGS) entry which is preliminary data.</text>
</comment>
<evidence type="ECO:0000259" key="5">
    <source>
        <dbReference type="PROSITE" id="PS50104"/>
    </source>
</evidence>
<dbReference type="InterPro" id="IPR035897">
    <property type="entry name" value="Toll_tir_struct_dom_sf"/>
</dbReference>
<dbReference type="PANTHER" id="PTHR11017:SF290">
    <property type="entry name" value="ADP-RIBOSYL CYCLASE_CYCLIC ADP-RIBOSE HYDROLASE"/>
    <property type="match status" value="1"/>
</dbReference>
<keyword evidence="2" id="KW-0677">Repeat</keyword>
<dbReference type="InterPro" id="IPR002182">
    <property type="entry name" value="NB-ARC"/>
</dbReference>
<keyword evidence="3" id="KW-0611">Plant defense</keyword>
<dbReference type="Gene3D" id="3.40.50.300">
    <property type="entry name" value="P-loop containing nucleotide triphosphate hydrolases"/>
    <property type="match status" value="1"/>
</dbReference>
<dbReference type="SUPFAM" id="SSF52540">
    <property type="entry name" value="P-loop containing nucleoside triphosphate hydrolases"/>
    <property type="match status" value="1"/>
</dbReference>
<name>A0ABU6X0I9_9FABA</name>
<keyword evidence="1" id="KW-0433">Leucine-rich repeat</keyword>
<gene>
    <name evidence="6" type="ORF">PIB30_001919</name>
</gene>
<proteinExistence type="predicted"/>
<evidence type="ECO:0000313" key="6">
    <source>
        <dbReference type="EMBL" id="MED6191641.1"/>
    </source>
</evidence>
<evidence type="ECO:0000256" key="4">
    <source>
        <dbReference type="SAM" id="MobiDB-lite"/>
    </source>
</evidence>
<dbReference type="SMART" id="SM00255">
    <property type="entry name" value="TIR"/>
    <property type="match status" value="1"/>
</dbReference>
<keyword evidence="7" id="KW-1185">Reference proteome</keyword>
<dbReference type="Proteomes" id="UP001341840">
    <property type="component" value="Unassembled WGS sequence"/>
</dbReference>